<organism evidence="1 2">
    <name type="scientific">Austwickia chelonae NBRC 105200</name>
    <dbReference type="NCBI Taxonomy" id="1184607"/>
    <lineage>
        <taxon>Bacteria</taxon>
        <taxon>Bacillati</taxon>
        <taxon>Actinomycetota</taxon>
        <taxon>Actinomycetes</taxon>
        <taxon>Micrococcales</taxon>
        <taxon>Dermatophilaceae</taxon>
        <taxon>Austwickia</taxon>
    </lineage>
</organism>
<sequence>MSDVEIHGGIDVDVDDLYAFAATCREVSSTLTSALTGLVQAQTRVLAASATLTAAVPGGPLHTLATMSVAPSKLLSAAARVSSLGVRVTRAAEAYSEEEAGLAGMMAGLAAVGSFFVPAGPAGPYRSADPTSWQEEGLIRPLSRIWWDRRRAEVGPVEDLGGGAVPAGTADLVSLLDGRWSEKAVNEPPAGRIDVTRVTTVDQQGRAEDSYVVALSGTSSWALAPFHLFSKDVRGVKPNLQLVSGDRTAEVAALPSALARAGVPAGARVALVGHSQGGMTAYAAAGDPTMRSTYDISHVVTAGSPVGTMPAPKGMRVLSLENRGDPVPGLEGRTNPDGALRTTVRFTGTRSGVDGHGVDQYVSGASRVDASTDHRLRAFTDSLREKGFVNRPDSRATARLTRVELRLGGG</sequence>
<dbReference type="eggNOG" id="COG1075">
    <property type="taxonomic scope" value="Bacteria"/>
</dbReference>
<dbReference type="AlphaFoldDB" id="K6W9W4"/>
<protein>
    <submittedName>
        <fullName evidence="1">Uncharacterized protein</fullName>
    </submittedName>
</protein>
<dbReference type="SUPFAM" id="SSF53474">
    <property type="entry name" value="alpha/beta-Hydrolases"/>
    <property type="match status" value="1"/>
</dbReference>
<dbReference type="Gene3D" id="3.40.50.1820">
    <property type="entry name" value="alpha/beta hydrolase"/>
    <property type="match status" value="1"/>
</dbReference>
<name>K6W9W4_9MICO</name>
<gene>
    <name evidence="1" type="ORF">AUCHE_16_00390</name>
</gene>
<dbReference type="InterPro" id="IPR029058">
    <property type="entry name" value="AB_hydrolase_fold"/>
</dbReference>
<evidence type="ECO:0000313" key="1">
    <source>
        <dbReference type="EMBL" id="GAB78622.1"/>
    </source>
</evidence>
<keyword evidence="2" id="KW-1185">Reference proteome</keyword>
<dbReference type="RefSeq" id="WP_006503378.1">
    <property type="nucleotide sequence ID" value="NZ_BAGZ01000016.1"/>
</dbReference>
<reference evidence="1 2" key="1">
    <citation type="submission" date="2012-08" db="EMBL/GenBank/DDBJ databases">
        <title>Whole genome shotgun sequence of Austwickia chelonae NBRC 105200.</title>
        <authorList>
            <person name="Yoshida I."/>
            <person name="Hosoyama A."/>
            <person name="Tsuchikane K."/>
            <person name="Katsumata H."/>
            <person name="Ando Y."/>
            <person name="Ohji S."/>
            <person name="Hamada M."/>
            <person name="Tamura T."/>
            <person name="Yamazoe A."/>
            <person name="Yamazaki S."/>
            <person name="Fujita N."/>
        </authorList>
    </citation>
    <scope>NUCLEOTIDE SEQUENCE [LARGE SCALE GENOMIC DNA]</scope>
    <source>
        <strain evidence="1 2">NBRC 105200</strain>
    </source>
</reference>
<comment type="caution">
    <text evidence="1">The sequence shown here is derived from an EMBL/GenBank/DDBJ whole genome shotgun (WGS) entry which is preliminary data.</text>
</comment>
<evidence type="ECO:0000313" key="2">
    <source>
        <dbReference type="Proteomes" id="UP000008495"/>
    </source>
</evidence>
<dbReference type="Proteomes" id="UP000008495">
    <property type="component" value="Unassembled WGS sequence"/>
</dbReference>
<accession>K6W9W4</accession>
<dbReference type="EMBL" id="BAGZ01000016">
    <property type="protein sequence ID" value="GAB78622.1"/>
    <property type="molecule type" value="Genomic_DNA"/>
</dbReference>
<proteinExistence type="predicted"/>
<dbReference type="STRING" id="100225.SAMN05421595_2274"/>
<dbReference type="OrthoDB" id="5095936at2"/>